<dbReference type="EMBL" id="LVLJ01003017">
    <property type="protein sequence ID" value="OAE22907.1"/>
    <property type="molecule type" value="Genomic_DNA"/>
</dbReference>
<keyword evidence="1" id="KW-0175">Coiled coil</keyword>
<proteinExistence type="predicted"/>
<evidence type="ECO:0000313" key="3">
    <source>
        <dbReference type="Proteomes" id="UP000077202"/>
    </source>
</evidence>
<dbReference type="AlphaFoldDB" id="A0A176VQI4"/>
<gene>
    <name evidence="2" type="ORF">AXG93_557s1060</name>
</gene>
<name>A0A176VQI4_MARPO</name>
<evidence type="ECO:0000313" key="2">
    <source>
        <dbReference type="EMBL" id="OAE22907.1"/>
    </source>
</evidence>
<feature type="coiled-coil region" evidence="1">
    <location>
        <begin position="157"/>
        <end position="211"/>
    </location>
</feature>
<organism evidence="2 3">
    <name type="scientific">Marchantia polymorpha subsp. ruderalis</name>
    <dbReference type="NCBI Taxonomy" id="1480154"/>
    <lineage>
        <taxon>Eukaryota</taxon>
        <taxon>Viridiplantae</taxon>
        <taxon>Streptophyta</taxon>
        <taxon>Embryophyta</taxon>
        <taxon>Marchantiophyta</taxon>
        <taxon>Marchantiopsida</taxon>
        <taxon>Marchantiidae</taxon>
        <taxon>Marchantiales</taxon>
        <taxon>Marchantiaceae</taxon>
        <taxon>Marchantia</taxon>
    </lineage>
</organism>
<comment type="caution">
    <text evidence="2">The sequence shown here is derived from an EMBL/GenBank/DDBJ whole genome shotgun (WGS) entry which is preliminary data.</text>
</comment>
<dbReference type="Proteomes" id="UP000077202">
    <property type="component" value="Unassembled WGS sequence"/>
</dbReference>
<accession>A0A176VQI4</accession>
<evidence type="ECO:0000256" key="1">
    <source>
        <dbReference type="SAM" id="Coils"/>
    </source>
</evidence>
<sequence length="236" mass="26375">MLHFGICLSLQEAQLALPLGQTDGSKDRGEERPRKRRKLHEVAVFKMRDCQLIPTKLRTPNARARTKMKAQRLILEDGSSTESSVAASQGRLTSAEWLELEVEAAAIKEDGPWKKGLLPSYKLEKNVGPSNVGSYVELVCNRTRVKVATANATVKKVKSLTAERATAKILLEEKKKQLQESEQSMRLEASRVAFNKELRRVDELIARLEKKDQAHAVELAAKVKALVMTNKYQNGA</sequence>
<reference evidence="2" key="1">
    <citation type="submission" date="2016-03" db="EMBL/GenBank/DDBJ databases">
        <title>Mechanisms controlling the formation of the plant cell surface in tip-growing cells are functionally conserved among land plants.</title>
        <authorList>
            <person name="Honkanen S."/>
            <person name="Jones V.A."/>
            <person name="Morieri G."/>
            <person name="Champion C."/>
            <person name="Hetherington A.J."/>
            <person name="Kelly S."/>
            <person name="Saint-Marcoux D."/>
            <person name="Proust H."/>
            <person name="Prescott H."/>
            <person name="Dolan L."/>
        </authorList>
    </citation>
    <scope>NUCLEOTIDE SEQUENCE [LARGE SCALE GENOMIC DNA]</scope>
    <source>
        <tissue evidence="2">Whole gametophyte</tissue>
    </source>
</reference>
<protein>
    <submittedName>
        <fullName evidence="2">Uncharacterized protein</fullName>
    </submittedName>
</protein>
<keyword evidence="3" id="KW-1185">Reference proteome</keyword>